<gene>
    <name evidence="2" type="ORF">DBRI00130_LOCUS29852</name>
</gene>
<reference evidence="2" key="1">
    <citation type="submission" date="2021-01" db="EMBL/GenBank/DDBJ databases">
        <authorList>
            <person name="Corre E."/>
            <person name="Pelletier E."/>
            <person name="Niang G."/>
            <person name="Scheremetjew M."/>
            <person name="Finn R."/>
            <person name="Kale V."/>
            <person name="Holt S."/>
            <person name="Cochrane G."/>
            <person name="Meng A."/>
            <person name="Brown T."/>
            <person name="Cohen L."/>
        </authorList>
    </citation>
    <scope>NUCLEOTIDE SEQUENCE</scope>
    <source>
        <strain evidence="2">GSO104</strain>
    </source>
</reference>
<name>A0A7S4VBA9_9STRA</name>
<dbReference type="PROSITE" id="PS51286">
    <property type="entry name" value="RAP"/>
    <property type="match status" value="1"/>
</dbReference>
<evidence type="ECO:0000259" key="1">
    <source>
        <dbReference type="PROSITE" id="PS51286"/>
    </source>
</evidence>
<organism evidence="2">
    <name type="scientific">Ditylum brightwellii</name>
    <dbReference type="NCBI Taxonomy" id="49249"/>
    <lineage>
        <taxon>Eukaryota</taxon>
        <taxon>Sar</taxon>
        <taxon>Stramenopiles</taxon>
        <taxon>Ochrophyta</taxon>
        <taxon>Bacillariophyta</taxon>
        <taxon>Mediophyceae</taxon>
        <taxon>Lithodesmiophycidae</taxon>
        <taxon>Lithodesmiales</taxon>
        <taxon>Lithodesmiaceae</taxon>
        <taxon>Ditylum</taxon>
    </lineage>
</organism>
<proteinExistence type="predicted"/>
<protein>
    <recommendedName>
        <fullName evidence="1">RAP domain-containing protein</fullName>
    </recommendedName>
</protein>
<feature type="domain" description="RAP" evidence="1">
    <location>
        <begin position="619"/>
        <end position="689"/>
    </location>
</feature>
<dbReference type="EMBL" id="HBNS01038251">
    <property type="protein sequence ID" value="CAE4635603.1"/>
    <property type="molecule type" value="Transcribed_RNA"/>
</dbReference>
<evidence type="ECO:0000313" key="2">
    <source>
        <dbReference type="EMBL" id="CAE4635603.1"/>
    </source>
</evidence>
<dbReference type="Pfam" id="PF08373">
    <property type="entry name" value="RAP"/>
    <property type="match status" value="1"/>
</dbReference>
<dbReference type="InterPro" id="IPR013584">
    <property type="entry name" value="RAP"/>
</dbReference>
<dbReference type="AlphaFoldDB" id="A0A7S4VBA9"/>
<dbReference type="SMART" id="SM00952">
    <property type="entry name" value="RAP"/>
    <property type="match status" value="1"/>
</dbReference>
<accession>A0A7S4VBA9</accession>
<sequence length="689" mass="78777">MTLYSYAILRSKSKPTGWQYEPITLIIQQQQQQQQQSQHYQDNADADTNDESILFTSRKDFDTDTMIKDDDDDEEQGFYYETGLYDSYLSDSVKDDNDDDEEYKTFMPISKNKEHEFSSLRYDDANVMMIDTVSNSKDITNKLFDAIARELLLLREEQGRNSNSCDSYNGNNEVMMKQSLPRPLALLQTCTWAELTNIAYSYAMRGRYQENTFSGSLAHEVVLEATHRLHHLSSLESTTATKTTATTKEGGKEVLHHHPIPRDVAQLAWSVGVMQADNYHLGDSFVSLIDAIGDFYIFGSGSRKTRPLRDLNCADLVQLSISLAHGRIDDVRLLRELYHEALCRLKREDQEQITKARYGHRTKFHGWEISILLWVQASLYLTSKLEGGGVYDEFSNVSTKVLLKRIQNMEKVDCEKSTNVTSREEIEAVSKIGLGSQERANLAWSLTVLERYDTEESMELLRRIFCASSAITATTNINDPSSLSSSFPPQQQNNNMIQLEHAHQLYQSYTILQHDCPSAVSTISPSFATFLTDRWSVEKSRRKSSSARHLTISRTLDLMKVPHVNEHEEDIDVAIVLKGDSNWTNGAAGGNIVDKSYEKNRVERNEENDWRGQQQNRKVAVEFDGPHHFTRVRPIITTRMASTVSKTSPRALGHTVLKYRLLKKKGWTVVRVPFYEFDKIPFWASMVSV</sequence>